<dbReference type="GO" id="GO:1990070">
    <property type="term" value="C:TRAPPI protein complex"/>
    <property type="evidence" value="ECO:0007669"/>
    <property type="project" value="TreeGrafter"/>
</dbReference>
<name>A0A2V0NR56_9CHLO</name>
<dbReference type="Proteomes" id="UP000247498">
    <property type="component" value="Unassembled WGS sequence"/>
</dbReference>
<dbReference type="PANTHER" id="PTHR20902">
    <property type="entry name" value="41-2 PROTEIN ANTIGEN-RELATED"/>
    <property type="match status" value="1"/>
</dbReference>
<gene>
    <name evidence="8" type="ORF">Rsub_01839</name>
</gene>
<reference evidence="8 9" key="1">
    <citation type="journal article" date="2018" name="Sci. Rep.">
        <title>Raphidocelis subcapitata (=Pseudokirchneriella subcapitata) provides an insight into genome evolution and environmental adaptations in the Sphaeropleales.</title>
        <authorList>
            <person name="Suzuki S."/>
            <person name="Yamaguchi H."/>
            <person name="Nakajima N."/>
            <person name="Kawachi M."/>
        </authorList>
    </citation>
    <scope>NUCLEOTIDE SEQUENCE [LARGE SCALE GENOMIC DNA]</scope>
    <source>
        <strain evidence="8 9">NIES-35</strain>
    </source>
</reference>
<keyword evidence="4 7" id="KW-0256">Endoplasmic reticulum</keyword>
<evidence type="ECO:0000256" key="3">
    <source>
        <dbReference type="ARBA" id="ARBA00022448"/>
    </source>
</evidence>
<evidence type="ECO:0000256" key="1">
    <source>
        <dbReference type="ARBA" id="ARBA00004240"/>
    </source>
</evidence>
<keyword evidence="9" id="KW-1185">Reference proteome</keyword>
<keyword evidence="5 7" id="KW-0931">ER-Golgi transport</keyword>
<dbReference type="EMBL" id="BDRX01000008">
    <property type="protein sequence ID" value="GBF89122.1"/>
    <property type="molecule type" value="Genomic_DNA"/>
</dbReference>
<dbReference type="Pfam" id="PF04051">
    <property type="entry name" value="TRAPP"/>
    <property type="match status" value="1"/>
</dbReference>
<dbReference type="InterPro" id="IPR016696">
    <property type="entry name" value="TRAPP-I_su5"/>
</dbReference>
<evidence type="ECO:0000313" key="9">
    <source>
        <dbReference type="Proteomes" id="UP000247498"/>
    </source>
</evidence>
<comment type="subcellular location">
    <subcellularLocation>
        <location evidence="1">Endoplasmic reticulum</location>
    </subcellularLocation>
    <subcellularLocation>
        <location evidence="7">Golgi apparatus</location>
        <location evidence="7">cis-Golgi network</location>
    </subcellularLocation>
</comment>
<comment type="subunit">
    <text evidence="7">Part of the multisubunit TRAPP (transport protein particle) complex.</text>
</comment>
<evidence type="ECO:0000256" key="2">
    <source>
        <dbReference type="ARBA" id="ARBA00006218"/>
    </source>
</evidence>
<dbReference type="AlphaFoldDB" id="A0A2V0NR56"/>
<comment type="similarity">
    <text evidence="2 7">Belongs to the TRAPP small subunits family. BET3 subfamily.</text>
</comment>
<dbReference type="PIRSF" id="PIRSF017479">
    <property type="entry name" value="TRAPP_I_complex_Trs31"/>
    <property type="match status" value="1"/>
</dbReference>
<keyword evidence="6 7" id="KW-0333">Golgi apparatus</keyword>
<dbReference type="SUPFAM" id="SSF111126">
    <property type="entry name" value="Ligand-binding domain in the NO signalling and Golgi transport"/>
    <property type="match status" value="1"/>
</dbReference>
<evidence type="ECO:0000256" key="5">
    <source>
        <dbReference type="ARBA" id="ARBA00022892"/>
    </source>
</evidence>
<dbReference type="FunFam" id="3.30.1380.20:FF:000002">
    <property type="entry name" value="Trafficking protein particle complex subunit"/>
    <property type="match status" value="1"/>
</dbReference>
<dbReference type="InterPro" id="IPR007194">
    <property type="entry name" value="TRAPP_component"/>
</dbReference>
<dbReference type="OrthoDB" id="10254842at2759"/>
<dbReference type="InParanoid" id="A0A2V0NR56"/>
<organism evidence="8 9">
    <name type="scientific">Raphidocelis subcapitata</name>
    <dbReference type="NCBI Taxonomy" id="307507"/>
    <lineage>
        <taxon>Eukaryota</taxon>
        <taxon>Viridiplantae</taxon>
        <taxon>Chlorophyta</taxon>
        <taxon>core chlorophytes</taxon>
        <taxon>Chlorophyceae</taxon>
        <taxon>CS clade</taxon>
        <taxon>Sphaeropleales</taxon>
        <taxon>Selenastraceae</taxon>
        <taxon>Raphidocelis</taxon>
    </lineage>
</organism>
<dbReference type="InterPro" id="IPR024096">
    <property type="entry name" value="NO_sig/Golgi_transp_ligand-bd"/>
</dbReference>
<dbReference type="PANTHER" id="PTHR20902:SF0">
    <property type="entry name" value="TRAFFICKING PROTEIN PARTICLE COMPLEX SUBUNIT 5"/>
    <property type="match status" value="1"/>
</dbReference>
<dbReference type="GO" id="GO:0005783">
    <property type="term" value="C:endoplasmic reticulum"/>
    <property type="evidence" value="ECO:0007669"/>
    <property type="project" value="UniProtKB-SubCell"/>
</dbReference>
<dbReference type="GO" id="GO:0006888">
    <property type="term" value="P:endoplasmic reticulum to Golgi vesicle-mediated transport"/>
    <property type="evidence" value="ECO:0007669"/>
    <property type="project" value="TreeGrafter"/>
</dbReference>
<dbReference type="FunCoup" id="A0A2V0NR56">
    <property type="interactions" value="1583"/>
</dbReference>
<evidence type="ECO:0000313" key="8">
    <source>
        <dbReference type="EMBL" id="GBF89122.1"/>
    </source>
</evidence>
<evidence type="ECO:0000256" key="7">
    <source>
        <dbReference type="PIRNR" id="PIRNR017479"/>
    </source>
</evidence>
<dbReference type="STRING" id="307507.A0A2V0NR56"/>
<keyword evidence="3 7" id="KW-0813">Transport</keyword>
<sequence length="203" mass="22089">MLGAGARPNRHAVNIVERPIPKTRAEVSTVAFSAYAYLFSELISYAMDRAASITELEERLDKVGYEVGTRMMELLSYREKTVRRKPEVLDVLKFIHSTAWPFLFGKPANDLQQANAADDEYMISDHDLLVGRYISVPRSYATFVPGSIVAGIVRGMLDAAGFPAHRGGGGGGGGAPQKSTTILVKFEAAVMARQAALENARRG</sequence>
<dbReference type="Gene3D" id="3.30.1380.20">
    <property type="entry name" value="Trafficking protein particle complex subunit 3"/>
    <property type="match status" value="1"/>
</dbReference>
<evidence type="ECO:0000256" key="6">
    <source>
        <dbReference type="ARBA" id="ARBA00023034"/>
    </source>
</evidence>
<accession>A0A2V0NR56</accession>
<dbReference type="GO" id="GO:1990072">
    <property type="term" value="C:TRAPPIII protein complex"/>
    <property type="evidence" value="ECO:0007669"/>
    <property type="project" value="TreeGrafter"/>
</dbReference>
<comment type="caution">
    <text evidence="8">The sequence shown here is derived from an EMBL/GenBank/DDBJ whole genome shotgun (WGS) entry which is preliminary data.</text>
</comment>
<proteinExistence type="inferred from homology"/>
<protein>
    <recommendedName>
        <fullName evidence="7">Trafficking protein particle complex subunit</fullName>
    </recommendedName>
</protein>
<evidence type="ECO:0000256" key="4">
    <source>
        <dbReference type="ARBA" id="ARBA00022824"/>
    </source>
</evidence>
<dbReference type="CDD" id="cd14943">
    <property type="entry name" value="TRAPPC5_Trs31"/>
    <property type="match status" value="1"/>
</dbReference>
<dbReference type="GO" id="GO:1990071">
    <property type="term" value="C:TRAPPII protein complex"/>
    <property type="evidence" value="ECO:0007669"/>
    <property type="project" value="TreeGrafter"/>
</dbReference>